<feature type="chain" id="PRO_5040417398" evidence="2">
    <location>
        <begin position="21"/>
        <end position="248"/>
    </location>
</feature>
<dbReference type="EMBL" id="JAINUF010000002">
    <property type="protein sequence ID" value="KAJ8376754.1"/>
    <property type="molecule type" value="Genomic_DNA"/>
</dbReference>
<feature type="compositionally biased region" description="Basic residues" evidence="1">
    <location>
        <begin position="194"/>
        <end position="210"/>
    </location>
</feature>
<dbReference type="AlphaFoldDB" id="A0A9Q1J9R1"/>
<reference evidence="3" key="1">
    <citation type="journal article" date="2023" name="Science">
        <title>Genome structures resolve the early diversification of teleost fishes.</title>
        <authorList>
            <person name="Parey E."/>
            <person name="Louis A."/>
            <person name="Montfort J."/>
            <person name="Bouchez O."/>
            <person name="Roques C."/>
            <person name="Iampietro C."/>
            <person name="Lluch J."/>
            <person name="Castinel A."/>
            <person name="Donnadieu C."/>
            <person name="Desvignes T."/>
            <person name="Floi Bucao C."/>
            <person name="Jouanno E."/>
            <person name="Wen M."/>
            <person name="Mejri S."/>
            <person name="Dirks R."/>
            <person name="Jansen H."/>
            <person name="Henkel C."/>
            <person name="Chen W.J."/>
            <person name="Zahm M."/>
            <person name="Cabau C."/>
            <person name="Klopp C."/>
            <person name="Thompson A.W."/>
            <person name="Robinson-Rechavi M."/>
            <person name="Braasch I."/>
            <person name="Lecointre G."/>
            <person name="Bobe J."/>
            <person name="Postlethwait J.H."/>
            <person name="Berthelot C."/>
            <person name="Roest Crollius H."/>
            <person name="Guiguen Y."/>
        </authorList>
    </citation>
    <scope>NUCLEOTIDE SEQUENCE</scope>
    <source>
        <strain evidence="3">WJC10195</strain>
    </source>
</reference>
<feature type="compositionally biased region" description="Polar residues" evidence="1">
    <location>
        <begin position="217"/>
        <end position="228"/>
    </location>
</feature>
<feature type="signal peptide" evidence="2">
    <location>
        <begin position="1"/>
        <end position="20"/>
    </location>
</feature>
<feature type="compositionally biased region" description="Basic and acidic residues" evidence="1">
    <location>
        <begin position="153"/>
        <end position="162"/>
    </location>
</feature>
<feature type="compositionally biased region" description="Basic residues" evidence="1">
    <location>
        <begin position="166"/>
        <end position="175"/>
    </location>
</feature>
<protein>
    <submittedName>
        <fullName evidence="3">Uncharacterized protein</fullName>
    </submittedName>
</protein>
<accession>A0A9Q1J9R1</accession>
<evidence type="ECO:0000313" key="4">
    <source>
        <dbReference type="Proteomes" id="UP001152622"/>
    </source>
</evidence>
<feature type="region of interest" description="Disordered" evidence="1">
    <location>
        <begin position="111"/>
        <end position="248"/>
    </location>
</feature>
<evidence type="ECO:0000256" key="2">
    <source>
        <dbReference type="SAM" id="SignalP"/>
    </source>
</evidence>
<evidence type="ECO:0000313" key="3">
    <source>
        <dbReference type="EMBL" id="KAJ8376754.1"/>
    </source>
</evidence>
<name>A0A9Q1J9R1_SYNKA</name>
<dbReference type="Proteomes" id="UP001152622">
    <property type="component" value="Chromosome 2"/>
</dbReference>
<gene>
    <name evidence="3" type="ORF">SKAU_G00073340</name>
</gene>
<keyword evidence="2" id="KW-0732">Signal</keyword>
<feature type="compositionally biased region" description="Basic residues" evidence="1">
    <location>
        <begin position="231"/>
        <end position="248"/>
    </location>
</feature>
<organism evidence="3 4">
    <name type="scientific">Synaphobranchus kaupii</name>
    <name type="common">Kaup's arrowtooth eel</name>
    <dbReference type="NCBI Taxonomy" id="118154"/>
    <lineage>
        <taxon>Eukaryota</taxon>
        <taxon>Metazoa</taxon>
        <taxon>Chordata</taxon>
        <taxon>Craniata</taxon>
        <taxon>Vertebrata</taxon>
        <taxon>Euteleostomi</taxon>
        <taxon>Actinopterygii</taxon>
        <taxon>Neopterygii</taxon>
        <taxon>Teleostei</taxon>
        <taxon>Anguilliformes</taxon>
        <taxon>Synaphobranchidae</taxon>
        <taxon>Synaphobranchus</taxon>
    </lineage>
</organism>
<keyword evidence="4" id="KW-1185">Reference proteome</keyword>
<dbReference type="OrthoDB" id="8905635at2759"/>
<proteinExistence type="predicted"/>
<sequence>MEGLVLVWLFCLQGCLLVSTLNCADKGALKHTDEYRRECLGWDTTKALLAELTEGRSLAPSGAWREPEHVQLAARVRRQTDSERKRKLGVKRMRPGGYSTLGIVQIATNTEAPKVTPPPSRVKRQLERERDRHKKLLYPGGTSMTGQPMRLMLAERERERRQLPAPKKKPKKKPRVGSFSLLSHRQPTSLQVIRARRQLQNAKKKKKRPTGKLGQYSVLSDPSPNVETQRSKRNLQPKKKKAKKAVCP</sequence>
<comment type="caution">
    <text evidence="3">The sequence shown here is derived from an EMBL/GenBank/DDBJ whole genome shotgun (WGS) entry which is preliminary data.</text>
</comment>
<feature type="compositionally biased region" description="Polar residues" evidence="1">
    <location>
        <begin position="180"/>
        <end position="191"/>
    </location>
</feature>
<evidence type="ECO:0000256" key="1">
    <source>
        <dbReference type="SAM" id="MobiDB-lite"/>
    </source>
</evidence>